<feature type="transmembrane region" description="Helical" evidence="1">
    <location>
        <begin position="49"/>
        <end position="71"/>
    </location>
</feature>
<protein>
    <submittedName>
        <fullName evidence="2">Uncharacterized protein</fullName>
    </submittedName>
</protein>
<keyword evidence="3" id="KW-1185">Reference proteome</keyword>
<reference evidence="2 3" key="1">
    <citation type="submission" date="2018-09" db="EMBL/GenBank/DDBJ databases">
        <title>Nocardia yunnanensis sp. nov., an actinomycete isolated from a soil sample.</title>
        <authorList>
            <person name="Zhang J."/>
        </authorList>
    </citation>
    <scope>NUCLEOTIDE SEQUENCE [LARGE SCALE GENOMIC DNA]</scope>
    <source>
        <strain evidence="2 3">CFHS0054</strain>
    </source>
</reference>
<dbReference type="KEGG" id="nyu:D7D52_27580"/>
<dbReference type="OrthoDB" id="5111891at2"/>
<evidence type="ECO:0000313" key="3">
    <source>
        <dbReference type="Proteomes" id="UP000267164"/>
    </source>
</evidence>
<keyword evidence="1" id="KW-0472">Membrane</keyword>
<sequence length="118" mass="12841">MPIPVMPLVSVGDITVMPGVIVTPSGQMPLRGAAWNAVDNSRIETKMPAYAIVLAILLFPVCFIGLFFLLIKETQVSGYVEVTVASGGRYHQTLIPVLERETFAEVMSRVSYARSVSL</sequence>
<evidence type="ECO:0000313" key="2">
    <source>
        <dbReference type="EMBL" id="AYF76938.1"/>
    </source>
</evidence>
<evidence type="ECO:0000256" key="1">
    <source>
        <dbReference type="SAM" id="Phobius"/>
    </source>
</evidence>
<keyword evidence="1" id="KW-0812">Transmembrane</keyword>
<proteinExistence type="predicted"/>
<dbReference type="AlphaFoldDB" id="A0A386ZH95"/>
<gene>
    <name evidence="2" type="ORF">D7D52_27580</name>
</gene>
<dbReference type="EMBL" id="CP032568">
    <property type="protein sequence ID" value="AYF76938.1"/>
    <property type="molecule type" value="Genomic_DNA"/>
</dbReference>
<organism evidence="2 3">
    <name type="scientific">Nocardia yunnanensis</name>
    <dbReference type="NCBI Taxonomy" id="2382165"/>
    <lineage>
        <taxon>Bacteria</taxon>
        <taxon>Bacillati</taxon>
        <taxon>Actinomycetota</taxon>
        <taxon>Actinomycetes</taxon>
        <taxon>Mycobacteriales</taxon>
        <taxon>Nocardiaceae</taxon>
        <taxon>Nocardia</taxon>
    </lineage>
</organism>
<dbReference type="Proteomes" id="UP000267164">
    <property type="component" value="Chromosome"/>
</dbReference>
<keyword evidence="1" id="KW-1133">Transmembrane helix</keyword>
<name>A0A386ZH95_9NOCA</name>
<accession>A0A386ZH95</accession>